<feature type="transmembrane region" description="Helical" evidence="2">
    <location>
        <begin position="483"/>
        <end position="506"/>
    </location>
</feature>
<dbReference type="PANTHER" id="PTHR33121">
    <property type="entry name" value="CYCLIC DI-GMP PHOSPHODIESTERASE PDEF"/>
    <property type="match status" value="1"/>
</dbReference>
<dbReference type="SMART" id="SM00062">
    <property type="entry name" value="PBPb"/>
    <property type="match status" value="1"/>
</dbReference>
<feature type="signal peptide" evidence="3">
    <location>
        <begin position="1"/>
        <end position="26"/>
    </location>
</feature>
<dbReference type="PROSITE" id="PS50887">
    <property type="entry name" value="GGDEF"/>
    <property type="match status" value="1"/>
</dbReference>
<name>A0A9D1F841_9FIRM</name>
<dbReference type="GO" id="GO:0071111">
    <property type="term" value="F:cyclic-guanylate-specific phosphodiesterase activity"/>
    <property type="evidence" value="ECO:0007669"/>
    <property type="project" value="InterPro"/>
</dbReference>
<dbReference type="InterPro" id="IPR000160">
    <property type="entry name" value="GGDEF_dom"/>
</dbReference>
<dbReference type="PROSITE" id="PS50883">
    <property type="entry name" value="EAL"/>
    <property type="match status" value="1"/>
</dbReference>
<dbReference type="PANTHER" id="PTHR33121:SF70">
    <property type="entry name" value="SIGNALING PROTEIN YKOW"/>
    <property type="match status" value="1"/>
</dbReference>
<reference evidence="6" key="1">
    <citation type="submission" date="2020-10" db="EMBL/GenBank/DDBJ databases">
        <authorList>
            <person name="Gilroy R."/>
        </authorList>
    </citation>
    <scope>NUCLEOTIDE SEQUENCE</scope>
    <source>
        <strain evidence="6">ChiBcec16-1751</strain>
    </source>
</reference>
<feature type="domain" description="EAL" evidence="4">
    <location>
        <begin position="696"/>
        <end position="952"/>
    </location>
</feature>
<dbReference type="Gene3D" id="3.40.190.10">
    <property type="entry name" value="Periplasmic binding protein-like II"/>
    <property type="match status" value="3"/>
</dbReference>
<keyword evidence="3" id="KW-0732">Signal</keyword>
<dbReference type="Pfam" id="PF00990">
    <property type="entry name" value="GGDEF"/>
    <property type="match status" value="1"/>
</dbReference>
<evidence type="ECO:0000259" key="4">
    <source>
        <dbReference type="PROSITE" id="PS50883"/>
    </source>
</evidence>
<accession>A0A9D1F841</accession>
<dbReference type="Gene3D" id="3.30.70.270">
    <property type="match status" value="1"/>
</dbReference>
<dbReference type="EMBL" id="DVJJ01000028">
    <property type="protein sequence ID" value="HIS64053.1"/>
    <property type="molecule type" value="Genomic_DNA"/>
</dbReference>
<comment type="caution">
    <text evidence="6">The sequence shown here is derived from an EMBL/GenBank/DDBJ whole genome shotgun (WGS) entry which is preliminary data.</text>
</comment>
<dbReference type="InterPro" id="IPR029787">
    <property type="entry name" value="Nucleotide_cyclase"/>
</dbReference>
<dbReference type="CDD" id="cd01949">
    <property type="entry name" value="GGDEF"/>
    <property type="match status" value="1"/>
</dbReference>
<dbReference type="InterPro" id="IPR001633">
    <property type="entry name" value="EAL_dom"/>
</dbReference>
<dbReference type="InterPro" id="IPR050706">
    <property type="entry name" value="Cyclic-di-GMP_PDE-like"/>
</dbReference>
<dbReference type="Proteomes" id="UP000886741">
    <property type="component" value="Unassembled WGS sequence"/>
</dbReference>
<dbReference type="CDD" id="cd01948">
    <property type="entry name" value="EAL"/>
    <property type="match status" value="1"/>
</dbReference>
<keyword evidence="1" id="KW-0175">Coiled coil</keyword>
<dbReference type="InterPro" id="IPR001638">
    <property type="entry name" value="Solute-binding_3/MltF_N"/>
</dbReference>
<keyword evidence="2" id="KW-0472">Membrane</keyword>
<dbReference type="NCBIfam" id="TIGR00254">
    <property type="entry name" value="GGDEF"/>
    <property type="match status" value="1"/>
</dbReference>
<proteinExistence type="predicted"/>
<sequence>MRRIKQILGLALIACVCIASTVTVQARLGQKTVVRVGFPIQQGISYLDENGNYAGYMVDYLEQLSLYTNWDYEYVMVDGDLNTQIVTLMEMMLNGEIDMMGTMNRSPELEQMFLYPSYSYGTTYTALTVREDSLWVEDDFSNWNGIRIAASEEQTQRMDQLAQFAQLNDFTYETIPYHSMTEAIEAVQSGEADATLQVDIAVLDNFRSIARFSPTPYYFALNQENHQLLQTLNTALYSMNRAYPHLQTELYDEYFYSYGNFMLSEDDKRHIAQMGTLKVAFCDGNAPLQYVKDGKVGGMAATFFEEFSEATGLQYEPVIVDSCAHGIELIEAGEVDIIACAASTSSYIAVDGIQFSLPYFSGSSLLVSSPAATDPANYDTQRFYTNTEKSLNSLRKGDMGYARLDAYSVNYYMQKKVLYDELKVDWSSSKNVSYCVGVTSRVSSELLSVFNHYISALSDVQSQSMFYRAMAEKVEYTFGEWLYVYKVYLIGAAIVLGLAICLYQLYRYSRKARREMALTQQQLEQLSRYDALTGAYNGGEFRTLLGVACSRKIPMVLVALNLRNFKYINETYGLSTADKFLRGIKRCLDSIQQPGEFFCRQSADVFYIALRETEAEKAMERIETLQHRIQQTATTLLGQYPVSIYCGIVLTAAAPEPFSASAKHNYMMAALAQAKKCQKENVYIYDQELHKLEQTRLYAESNMKRALEQEEFQLYLQPKIDLSTGLLTGAEALVRWQTKDRGMLFPDQFIPLFEENGFCVHLDLYMVEQACKQLRRWMDEGMAPTNISVNQTRLLFASEGYVSKLLAITEKYGISPQCITLEILESLVLDHVEHINACIEELRSAGFRISMDDFGSGYSSLNTLGRLKIDELKLDRLFLMGAAKDTDGSQRKIMACILELAKQLHISTVAEGVETQENEQMMVQLCCNYGQGYYYSRPLTIADFEREFLAPYSRYVQASVH</sequence>
<dbReference type="SMART" id="SM00267">
    <property type="entry name" value="GGDEF"/>
    <property type="match status" value="1"/>
</dbReference>
<dbReference type="SUPFAM" id="SSF141868">
    <property type="entry name" value="EAL domain-like"/>
    <property type="match status" value="1"/>
</dbReference>
<dbReference type="SMART" id="SM00052">
    <property type="entry name" value="EAL"/>
    <property type="match status" value="1"/>
</dbReference>
<organism evidence="6 7">
    <name type="scientific">Candidatus Avoscillospira avistercoris</name>
    <dbReference type="NCBI Taxonomy" id="2840707"/>
    <lineage>
        <taxon>Bacteria</taxon>
        <taxon>Bacillati</taxon>
        <taxon>Bacillota</taxon>
        <taxon>Clostridia</taxon>
        <taxon>Eubacteriales</taxon>
        <taxon>Oscillospiraceae</taxon>
        <taxon>Oscillospiraceae incertae sedis</taxon>
        <taxon>Candidatus Avoscillospira</taxon>
    </lineage>
</organism>
<dbReference type="InterPro" id="IPR043128">
    <property type="entry name" value="Rev_trsase/Diguanyl_cyclase"/>
</dbReference>
<feature type="chain" id="PRO_5038758380" evidence="3">
    <location>
        <begin position="27"/>
        <end position="961"/>
    </location>
</feature>
<feature type="coiled-coil region" evidence="1">
    <location>
        <begin position="608"/>
        <end position="635"/>
    </location>
</feature>
<evidence type="ECO:0000256" key="1">
    <source>
        <dbReference type="SAM" id="Coils"/>
    </source>
</evidence>
<evidence type="ECO:0000256" key="3">
    <source>
        <dbReference type="SAM" id="SignalP"/>
    </source>
</evidence>
<reference evidence="6" key="2">
    <citation type="journal article" date="2021" name="PeerJ">
        <title>Extensive microbial diversity within the chicken gut microbiome revealed by metagenomics and culture.</title>
        <authorList>
            <person name="Gilroy R."/>
            <person name="Ravi A."/>
            <person name="Getino M."/>
            <person name="Pursley I."/>
            <person name="Horton D.L."/>
            <person name="Alikhan N.F."/>
            <person name="Baker D."/>
            <person name="Gharbi K."/>
            <person name="Hall N."/>
            <person name="Watson M."/>
            <person name="Adriaenssens E.M."/>
            <person name="Foster-Nyarko E."/>
            <person name="Jarju S."/>
            <person name="Secka A."/>
            <person name="Antonio M."/>
            <person name="Oren A."/>
            <person name="Chaudhuri R.R."/>
            <person name="La Ragione R."/>
            <person name="Hildebrand F."/>
            <person name="Pallen M.J."/>
        </authorList>
    </citation>
    <scope>NUCLEOTIDE SEQUENCE</scope>
    <source>
        <strain evidence="6">ChiBcec16-1751</strain>
    </source>
</reference>
<evidence type="ECO:0000259" key="5">
    <source>
        <dbReference type="PROSITE" id="PS50887"/>
    </source>
</evidence>
<dbReference type="SUPFAM" id="SSF55073">
    <property type="entry name" value="Nucleotide cyclase"/>
    <property type="match status" value="1"/>
</dbReference>
<keyword evidence="2" id="KW-0812">Transmembrane</keyword>
<dbReference type="SUPFAM" id="SSF53850">
    <property type="entry name" value="Periplasmic binding protein-like II"/>
    <property type="match status" value="2"/>
</dbReference>
<evidence type="ECO:0000313" key="7">
    <source>
        <dbReference type="Proteomes" id="UP000886741"/>
    </source>
</evidence>
<gene>
    <name evidence="6" type="ORF">IAA83_01605</name>
</gene>
<dbReference type="Gene3D" id="3.20.20.450">
    <property type="entry name" value="EAL domain"/>
    <property type="match status" value="1"/>
</dbReference>
<protein>
    <submittedName>
        <fullName evidence="6">EAL domain-containing protein</fullName>
    </submittedName>
</protein>
<feature type="domain" description="GGDEF" evidence="5">
    <location>
        <begin position="553"/>
        <end position="687"/>
    </location>
</feature>
<dbReference type="AlphaFoldDB" id="A0A9D1F841"/>
<dbReference type="Pfam" id="PF00497">
    <property type="entry name" value="SBP_bac_3"/>
    <property type="match status" value="2"/>
</dbReference>
<dbReference type="Pfam" id="PF00563">
    <property type="entry name" value="EAL"/>
    <property type="match status" value="1"/>
</dbReference>
<evidence type="ECO:0000313" key="6">
    <source>
        <dbReference type="EMBL" id="HIS64053.1"/>
    </source>
</evidence>
<evidence type="ECO:0000256" key="2">
    <source>
        <dbReference type="SAM" id="Phobius"/>
    </source>
</evidence>
<dbReference type="InterPro" id="IPR035919">
    <property type="entry name" value="EAL_sf"/>
</dbReference>
<keyword evidence="2" id="KW-1133">Transmembrane helix</keyword>